<proteinExistence type="predicted"/>
<gene>
    <name evidence="1" type="ORF">SAMN05192553_102432</name>
</gene>
<accession>A0A1H6W5L9</accession>
<dbReference type="OrthoDB" id="4380123at2"/>
<evidence type="ECO:0000313" key="1">
    <source>
        <dbReference type="EMBL" id="SEJ11066.1"/>
    </source>
</evidence>
<name>A0A1H6W5L9_9BACT</name>
<dbReference type="AlphaFoldDB" id="A0A1H6W5L9"/>
<organism evidence="1 2">
    <name type="scientific">Cyclobacterium xiamenense</name>
    <dbReference type="NCBI Taxonomy" id="1297121"/>
    <lineage>
        <taxon>Bacteria</taxon>
        <taxon>Pseudomonadati</taxon>
        <taxon>Bacteroidota</taxon>
        <taxon>Cytophagia</taxon>
        <taxon>Cytophagales</taxon>
        <taxon>Cyclobacteriaceae</taxon>
        <taxon>Cyclobacterium</taxon>
    </lineage>
</organism>
<dbReference type="Proteomes" id="UP000199403">
    <property type="component" value="Unassembled WGS sequence"/>
</dbReference>
<dbReference type="EMBL" id="FNZH01000002">
    <property type="protein sequence ID" value="SEJ11066.1"/>
    <property type="molecule type" value="Genomic_DNA"/>
</dbReference>
<keyword evidence="2" id="KW-1185">Reference proteome</keyword>
<dbReference type="RefSeq" id="WP_092171323.1">
    <property type="nucleotide sequence ID" value="NZ_FNZH01000002.1"/>
</dbReference>
<dbReference type="InterPro" id="IPR008551">
    <property type="entry name" value="TANGO2"/>
</dbReference>
<evidence type="ECO:0000313" key="2">
    <source>
        <dbReference type="Proteomes" id="UP000199403"/>
    </source>
</evidence>
<reference evidence="2" key="1">
    <citation type="submission" date="2016-10" db="EMBL/GenBank/DDBJ databases">
        <authorList>
            <person name="Varghese N."/>
            <person name="Submissions S."/>
        </authorList>
    </citation>
    <scope>NUCLEOTIDE SEQUENCE [LARGE SCALE GENOMIC DNA]</scope>
    <source>
        <strain evidence="2">IBRC-M 10761</strain>
    </source>
</reference>
<dbReference type="STRING" id="1416801.SAMN05192553_102432"/>
<sequence length="235" mass="26871">MCTVSYVPLAHGYLLTSSRDERLQRETLPPRSYRHSGQKIVYPKDAVSGGTWIAGCADETVACLLNGAFEKHEKKASQVTSRGKMFLESLEHEDFEEFIAGFDFATVEPFTLLMMKTHAFYELTWDGNDTYLNQLDKGKPKIWSSATLYSAAQRTEREKWFYQWITENSNYPDFDMLGFHSSHHGEDPNSDILMERPGGMQTVSITQIRNSLFSPSLIHVDLKAKKTYGPLFYTI</sequence>
<protein>
    <submittedName>
        <fullName evidence="1">Transport and Golgi organisation 2</fullName>
    </submittedName>
</protein>
<dbReference type="Pfam" id="PF05742">
    <property type="entry name" value="TANGO2"/>
    <property type="match status" value="1"/>
</dbReference>